<dbReference type="Proteomes" id="UP000316759">
    <property type="component" value="Unassembled WGS sequence"/>
</dbReference>
<dbReference type="OrthoDB" id="6048410at2759"/>
<organism evidence="4 5">
    <name type="scientific">Fasciola gigantica</name>
    <name type="common">Giant liver fluke</name>
    <dbReference type="NCBI Taxonomy" id="46835"/>
    <lineage>
        <taxon>Eukaryota</taxon>
        <taxon>Metazoa</taxon>
        <taxon>Spiralia</taxon>
        <taxon>Lophotrochozoa</taxon>
        <taxon>Platyhelminthes</taxon>
        <taxon>Trematoda</taxon>
        <taxon>Digenea</taxon>
        <taxon>Plagiorchiida</taxon>
        <taxon>Echinostomata</taxon>
        <taxon>Echinostomatoidea</taxon>
        <taxon>Fasciolidae</taxon>
        <taxon>Fasciola</taxon>
    </lineage>
</organism>
<dbReference type="InterPro" id="IPR000863">
    <property type="entry name" value="Sulfotransferase_dom"/>
</dbReference>
<evidence type="ECO:0000259" key="3">
    <source>
        <dbReference type="Pfam" id="PF00685"/>
    </source>
</evidence>
<keyword evidence="2 4" id="KW-0808">Transferase</keyword>
<evidence type="ECO:0000313" key="5">
    <source>
        <dbReference type="Proteomes" id="UP000316759"/>
    </source>
</evidence>
<evidence type="ECO:0000313" key="4">
    <source>
        <dbReference type="EMBL" id="TPP57469.1"/>
    </source>
</evidence>
<protein>
    <submittedName>
        <fullName evidence="4">Aryl sulfotransferase</fullName>
    </submittedName>
</protein>
<accession>A0A504YB96</accession>
<dbReference type="SUPFAM" id="SSF52540">
    <property type="entry name" value="P-loop containing nucleoside triphosphate hydrolases"/>
    <property type="match status" value="1"/>
</dbReference>
<dbReference type="InterPro" id="IPR027417">
    <property type="entry name" value="P-loop_NTPase"/>
</dbReference>
<dbReference type="AlphaFoldDB" id="A0A504YB96"/>
<gene>
    <name evidence="4" type="ORF">FGIG_07300</name>
</gene>
<dbReference type="EMBL" id="SUNJ01013158">
    <property type="protein sequence ID" value="TPP57469.1"/>
    <property type="molecule type" value="Genomic_DNA"/>
</dbReference>
<name>A0A504YB96_FASGI</name>
<evidence type="ECO:0000256" key="2">
    <source>
        <dbReference type="ARBA" id="ARBA00022679"/>
    </source>
</evidence>
<comment type="similarity">
    <text evidence="1">Belongs to the sulfotransferase 1 family.</text>
</comment>
<sequence>MISSLNPKFRQIKGEFVYKQIPWASWTNEKHIRRVEEELVCSPADIVLSSYPKSGVTWVSEIVSLLHQSRGSREHLSTALNEIDRVHVYNRVPFVEENWLNVYPGWTKPGLALDYLLERRDQPRLIKTHLPFRCFREVLQHSASPGPRVVYVFRNPKDVAVSMFHFYQGLEDYGPFEGDWDEFFEMWLDGWIAAGDWRVVIPEWLEAMHTTTWSIFPLSYERLKRDPQQCVQDLFYFLFPEGQLDPEVLNAVVGRTSFERMRNNPMVNYENCVEFTDQFKFMRKGRVGDWKEHFSPSQSDRHDSAYAEAISRVNRLLENTSEPPLIFE</sequence>
<dbReference type="PANTHER" id="PTHR11783">
    <property type="entry name" value="SULFOTRANSFERASE SULT"/>
    <property type="match status" value="1"/>
</dbReference>
<reference evidence="4 5" key="1">
    <citation type="submission" date="2019-04" db="EMBL/GenBank/DDBJ databases">
        <title>Annotation for the trematode Fasciola gigantica.</title>
        <authorList>
            <person name="Choi Y.-J."/>
        </authorList>
    </citation>
    <scope>NUCLEOTIDE SEQUENCE [LARGE SCALE GENOMIC DNA]</scope>
    <source>
        <strain evidence="4">Uganda_cow_1</strain>
    </source>
</reference>
<dbReference type="Gene3D" id="3.40.50.300">
    <property type="entry name" value="P-loop containing nucleotide triphosphate hydrolases"/>
    <property type="match status" value="1"/>
</dbReference>
<dbReference type="Pfam" id="PF00685">
    <property type="entry name" value="Sulfotransfer_1"/>
    <property type="match status" value="1"/>
</dbReference>
<feature type="domain" description="Sulfotransferase" evidence="3">
    <location>
        <begin position="44"/>
        <end position="312"/>
    </location>
</feature>
<proteinExistence type="inferred from homology"/>
<comment type="caution">
    <text evidence="4">The sequence shown here is derived from an EMBL/GenBank/DDBJ whole genome shotgun (WGS) entry which is preliminary data.</text>
</comment>
<dbReference type="GO" id="GO:0008146">
    <property type="term" value="F:sulfotransferase activity"/>
    <property type="evidence" value="ECO:0007669"/>
    <property type="project" value="InterPro"/>
</dbReference>
<evidence type="ECO:0000256" key="1">
    <source>
        <dbReference type="ARBA" id="ARBA00005771"/>
    </source>
</evidence>
<keyword evidence="5" id="KW-1185">Reference proteome</keyword>
<dbReference type="STRING" id="46835.A0A504YB96"/>